<evidence type="ECO:0000259" key="5">
    <source>
        <dbReference type="SMART" id="SM00560"/>
    </source>
</evidence>
<dbReference type="Proteomes" id="UP000236732">
    <property type="component" value="Unassembled WGS sequence"/>
</dbReference>
<gene>
    <name evidence="6" type="ORF">SAMN05444920_109317</name>
</gene>
<protein>
    <submittedName>
        <fullName evidence="6">RHS repeat-associated core domain-containing protein</fullName>
    </submittedName>
</protein>
<dbReference type="CDD" id="cd00110">
    <property type="entry name" value="LamG"/>
    <property type="match status" value="1"/>
</dbReference>
<feature type="compositionally biased region" description="Basic and acidic residues" evidence="4">
    <location>
        <begin position="2713"/>
        <end position="2735"/>
    </location>
</feature>
<dbReference type="SUPFAM" id="SSF49899">
    <property type="entry name" value="Concanavalin A-like lectins/glucanases"/>
    <property type="match status" value="1"/>
</dbReference>
<keyword evidence="2" id="KW-0677">Repeat</keyword>
<feature type="region of interest" description="Disordered" evidence="4">
    <location>
        <begin position="2664"/>
        <end position="2761"/>
    </location>
</feature>
<dbReference type="InterPro" id="IPR044929">
    <property type="entry name" value="DNA/RNA_non-sp_Endonuclease_sf"/>
</dbReference>
<organism evidence="6 7">
    <name type="scientific">Nonomuraea solani</name>
    <dbReference type="NCBI Taxonomy" id="1144553"/>
    <lineage>
        <taxon>Bacteria</taxon>
        <taxon>Bacillati</taxon>
        <taxon>Actinomycetota</taxon>
        <taxon>Actinomycetes</taxon>
        <taxon>Streptosporangiales</taxon>
        <taxon>Streptosporangiaceae</taxon>
        <taxon>Nonomuraea</taxon>
    </lineage>
</organism>
<dbReference type="PANTHER" id="PTHR32305:SF15">
    <property type="entry name" value="PROTEIN RHSA-RELATED"/>
    <property type="match status" value="1"/>
</dbReference>
<dbReference type="Pfam" id="PF20148">
    <property type="entry name" value="DUF6531"/>
    <property type="match status" value="1"/>
</dbReference>
<dbReference type="InterPro" id="IPR022385">
    <property type="entry name" value="Rhs_assc_core"/>
</dbReference>
<feature type="region of interest" description="Disordered" evidence="4">
    <location>
        <begin position="66"/>
        <end position="96"/>
    </location>
</feature>
<dbReference type="Pfam" id="PF13930">
    <property type="entry name" value="Endonuclea_NS_2"/>
    <property type="match status" value="1"/>
</dbReference>
<feature type="compositionally biased region" description="Basic and acidic residues" evidence="4">
    <location>
        <begin position="1383"/>
        <end position="1395"/>
    </location>
</feature>
<feature type="region of interest" description="Disordered" evidence="4">
    <location>
        <begin position="1372"/>
        <end position="1402"/>
    </location>
</feature>
<dbReference type="InterPro" id="IPR031325">
    <property type="entry name" value="RHS_repeat"/>
</dbReference>
<dbReference type="InterPro" id="IPR001791">
    <property type="entry name" value="Laminin_G"/>
</dbReference>
<evidence type="ECO:0000256" key="2">
    <source>
        <dbReference type="ARBA" id="ARBA00022737"/>
    </source>
</evidence>
<keyword evidence="3" id="KW-1015">Disulfide bond</keyword>
<keyword evidence="1" id="KW-0732">Signal</keyword>
<sequence length="3026" mass="325038">METRRSKAVTWILVVLLAVSAGTVVVNPPAWRPRPSAQEWGSAAGLGHVVGARNDTRPRTLRSTYPLARASQPPPPPNQATVGQAPVPEERPGTRTGRELVGARTAYTRTFAHADGRQTTEFSSRPLHYQGPDAIWRPIDTRVVPAGGGAQAASGRGWRNAADAVDIRLAPRAGSGDVVRLALDADHEIAYGLLGAAPAAGRARRHSVRYPGVLTDTDLNVVVTAGGMKKTMVLRSPDAPGTFLFSLRTRNLTARMDGGRVLFTDEAGRTRAVVPATLMRDSATVPARSPGVSYELVTVGGAQALKVSADRAWLRAPSRKYPVMIDPPVEAATAGAGMSVGDDGSTGGGQILALGRRSAAYVAFPQLDEKLKYHRIFGASLWMVNYDSGTCRARPVTVHPVMQAWTAGSGYSYPGPGVGPALTRKSFSYGHIALGATRSKCPTKPVVFDLGTGGRDLIQRWVNGRQANYGLSARDASPDGLGSKKFTGHDTANPPRLFVTHSPYNATYALTNAVPNPPVTQAQSGKIKITVTNIGAETWTPATYYLGYRVYDAKGKLVIQRRSANLTQNVARNSKVKLDAEIKPLKPGTYSIDFTMVHTGGPVFTDHQVPPIRLILKIIDIPPVLQEVYPPNGYQAPTLTPQLWATAVDLDAPPGSALSYKFEVCEKTDSGGTTGCFDSGYVPTHAWTVPTGKLFWSKTYQWRVFVKDGTTEVPSPRVTLLTWVPQPELTSRVAGSPQGAQDNAFDPQTGNYSTDVVDAATSDLNVTRVYNSADPRRSTIFGAGWTTQFDMRVVPDQDGSGNVVVSYADGQQVRYGRNPDGGYAPPPGRQATLTADASGRWKLTDKSGTTYEFGSDKLSKITDANFQPLTLTYDLNGRVSKATSRPGGRSLTFTWSGAHVASLSTDSVDGKPLTWSYTYNGDLLSKVCAPDAACTVYDYTTGSHYRSAVLDSRPEAYYRLGEDEGVTAASEVAVNLGKDAGSHANVTLASPGALAGTGDTAASFNGTTSQVDLPPGTVKKTRDLAIELWFKNSVTGSGGPLVGYQDKPLGTTPGIGVPLLYVGTDGLLRGRFWSGGTITPITAPTPVNDGRWHHAVLSAMGSTQTLYLDGKTVGTLTGQTPNHITLTHNQIGAAAVAPTASWPGWGAQTRRSYAGVIDEVAIYQHPLGPDSVATHHREGLAAAGALAKVTLPSGKVAAEVGYDVQQDRVSEYTDADGGTWQLKRPVVYGGDTDLRRAVEVRDPSGYPYLYEYDALAGRIIRLGLPTGLTVTDPDQPPTPLPSATPTYVCTSPDPGDPSFCTTLPGNQGEAPDFIDHVLDGVTIRTFGYDDQGYLTTITNENGEPVKLTYDKRGNILTRTTCRADKNCQTVSYTYPPVSNPADPRNDLPTEVRDGRSTGTSDNRYRTVYSYTASGNLLLRTDPEGGQVRYAYTTGSEPAPGGGAMPGGLPLTMTDERGAVTKYSYFANGDLAQLTSPAGMVTHYTYDTLGRLTSETDVSDSVPAGAKTTYTYDALSRLTTTTRAATTNAVTGARQQQRVTAAYDPDGNVTAIRFADLASDAPPRAVAYDYDDHNRVERVIDAEGHENTYEYDVHGNLLATVDSQDNRFEYRYTSRGMIAEVRLRDFDGDPEGAPETGPYLVLNSYAYDHAGRLARETDAMGRTVTYAYYTDELLKSVTQKDVKSPDGSKHDRVMASYAYDGAGNPTEHVTDNGATVVANTYDATGRVASSTLDPGGLARRTTYRYDGAGNVTQVARSGKPSNVGWALPTAPETVDITYDGPGRAIKQSVSAGTTTLTSSYAYDQRGLTVATTDPRGNLPGADATAFTTTYGYDEIGRPIRMTGPPVAAESEGGPATTVRPQELTGYNAFDDTTELKDPLGNVTRTEYDRLGRPVKALSPSYTPPGSTTPVTPTIETRYDSLGNVVELIDSLGNSTMYTYDRLNRLQAEDRPATTNGERAEWRYTYARTGEVLSVTDPTGARSETTYDDLGRPITATQVERRPVARDLVTRYTYDDAGNTTKILSPSGLATTSVYDTVNQRIKTTDAAGVKTEYGYDALGRQVRITDGLNRTSKLTFDGFGRLATLADLSPSGAELRKREFVYDAVGNPTVTIDRECHKTTFAFDALNRLTEQIEEVSDTASITTTFGYDAAGFQSRYTDGRGNATTYTVNSLGLPESVIEPATAAHPAPADRTWTAGYDRAGNPISLLAPGGVSRRRVYDAAQRLVEETGSGASTSKRTLAYDLAGRLVAAGEDTYTYNDRGLILSAAGPSGQATMAYNDEGQLIQQTDVAGTSTFGYRGGRLDTLRDGITGASQTIGYDTAGMTSRVDYGGGRIRTFGYDDMSRMVSDNLKNAADDNVLSSTYGYDNCNRTTSKKTTGTAGAAQNSYTYDYAGRITSWTKDTTTSKYAWDDSGNLTAADGTTRTFDERNRLRTSGTSTYTYAPRGTLATVSGPNGTKNYESDALDRQTTAASSRYTYDSLNRPATRDGTPLRYAGTAQQPSADDTSRYTRSPAGDLLSFDKGGERRLALSDRRKDVIAAIAPDGSLTQPAGSAAYDPFGAMIAESGTMSNAGFHGDWTDPGTGHVRLGDNWYDPETAAFGRPEDQYPDPVPKSINANRYTYGHGAPIDMLDPSASAPCMCIGWLFGFLFIYPCVHIGPPAGEKYTPIDPNTGQPFRPPSDPGGPPGSGSPPRTGSPPRRPGPTPEELAAQARRRTEEARRRAEQQARRNPYRLDPDLSNPDYANPGDKITEDYKRPPRATKGTHNVIADTVRSLRLLHGNAVRDAGSVVTPISIPTATPPAHAIPVPLPSIGQLPPPGPAGVAQAGNGQDPRPIKIPVDIGDTFRYPIPGTNGDYPTSPATPRRDDDDDGCRPFKQYLPLDSAGRTTQARAQFCSAADLKGGSKALKSIHPSGWPTGPNGEFINPGNAFSRGHLIANQLGGNGRDPRNLFTIYQRMNNSAMKRYEYAVKNAVQKNHEQVYYEVRPVYLGHSRRPSGIYMYARGNKGLYFNVTIQNSRGQSMFPWQR</sequence>
<dbReference type="InterPro" id="IPR006558">
    <property type="entry name" value="LamG-like"/>
</dbReference>
<dbReference type="InterPro" id="IPR013320">
    <property type="entry name" value="ConA-like_dom_sf"/>
</dbReference>
<evidence type="ECO:0000256" key="4">
    <source>
        <dbReference type="SAM" id="MobiDB-lite"/>
    </source>
</evidence>
<dbReference type="NCBIfam" id="TIGR01643">
    <property type="entry name" value="YD_repeat_2x"/>
    <property type="match status" value="6"/>
</dbReference>
<keyword evidence="7" id="KW-1185">Reference proteome</keyword>
<evidence type="ECO:0000256" key="3">
    <source>
        <dbReference type="ARBA" id="ARBA00023157"/>
    </source>
</evidence>
<dbReference type="InterPro" id="IPR044927">
    <property type="entry name" value="Endonuclea_NS_2"/>
</dbReference>
<feature type="domain" description="LamG-like jellyroll fold" evidence="5">
    <location>
        <begin position="1022"/>
        <end position="1170"/>
    </location>
</feature>
<dbReference type="Gene3D" id="2.60.40.10">
    <property type="entry name" value="Immunoglobulins"/>
    <property type="match status" value="1"/>
</dbReference>
<dbReference type="InterPro" id="IPR045351">
    <property type="entry name" value="DUF6531"/>
</dbReference>
<dbReference type="InterPro" id="IPR013783">
    <property type="entry name" value="Ig-like_fold"/>
</dbReference>
<evidence type="ECO:0000313" key="7">
    <source>
        <dbReference type="Proteomes" id="UP000236732"/>
    </source>
</evidence>
<dbReference type="Gene3D" id="2.60.120.200">
    <property type="match status" value="1"/>
</dbReference>
<dbReference type="Pfam" id="PF13385">
    <property type="entry name" value="Laminin_G_3"/>
    <property type="match status" value="1"/>
</dbReference>
<proteinExistence type="predicted"/>
<evidence type="ECO:0000313" key="6">
    <source>
        <dbReference type="EMBL" id="SEG96231.1"/>
    </source>
</evidence>
<dbReference type="EMBL" id="FNVT01000009">
    <property type="protein sequence ID" value="SEG96231.1"/>
    <property type="molecule type" value="Genomic_DNA"/>
</dbReference>
<reference evidence="6 7" key="1">
    <citation type="submission" date="2016-10" db="EMBL/GenBank/DDBJ databases">
        <authorList>
            <person name="de Groot N.N."/>
        </authorList>
    </citation>
    <scope>NUCLEOTIDE SEQUENCE [LARGE SCALE GENOMIC DNA]</scope>
    <source>
        <strain evidence="6 7">CGMCC 4.7037</strain>
    </source>
</reference>
<feature type="region of interest" description="Disordered" evidence="4">
    <location>
        <begin position="2846"/>
        <end position="2878"/>
    </location>
</feature>
<dbReference type="Gene3D" id="3.40.570.10">
    <property type="entry name" value="Extracellular Endonuclease, subunit A"/>
    <property type="match status" value="1"/>
</dbReference>
<dbReference type="GO" id="GO:0005975">
    <property type="term" value="P:carbohydrate metabolic process"/>
    <property type="evidence" value="ECO:0007669"/>
    <property type="project" value="UniProtKB-ARBA"/>
</dbReference>
<dbReference type="NCBIfam" id="TIGR03696">
    <property type="entry name" value="Rhs_assc_core"/>
    <property type="match status" value="1"/>
</dbReference>
<feature type="region of interest" description="Disordered" evidence="4">
    <location>
        <begin position="2476"/>
        <end position="2519"/>
    </location>
</feature>
<evidence type="ECO:0000256" key="1">
    <source>
        <dbReference type="ARBA" id="ARBA00022729"/>
    </source>
</evidence>
<dbReference type="InterPro" id="IPR050708">
    <property type="entry name" value="T6SS_VgrG/RHS"/>
</dbReference>
<accession>A0A1H6EG16</accession>
<feature type="compositionally biased region" description="Pro residues" evidence="4">
    <location>
        <begin position="2675"/>
        <end position="2703"/>
    </location>
</feature>
<name>A0A1H6EG16_9ACTN</name>
<dbReference type="PANTHER" id="PTHR32305">
    <property type="match status" value="1"/>
</dbReference>
<dbReference type="Gene3D" id="2.180.10.10">
    <property type="entry name" value="RHS repeat-associated core"/>
    <property type="match status" value="5"/>
</dbReference>
<dbReference type="InterPro" id="IPR056823">
    <property type="entry name" value="TEN-like_YD-shell"/>
</dbReference>
<dbReference type="Pfam" id="PF05593">
    <property type="entry name" value="RHS_repeat"/>
    <property type="match status" value="3"/>
</dbReference>
<dbReference type="Pfam" id="PF25023">
    <property type="entry name" value="TEN_YD-shell"/>
    <property type="match status" value="2"/>
</dbReference>
<dbReference type="SMART" id="SM00560">
    <property type="entry name" value="LamGL"/>
    <property type="match status" value="1"/>
</dbReference>
<dbReference type="InterPro" id="IPR006530">
    <property type="entry name" value="YD"/>
</dbReference>